<dbReference type="AlphaFoldDB" id="A0A0M3I456"/>
<name>A0A0M3I456_ASCLU</name>
<sequence>MSCARRSFSCFNFSMSFSLCVRSVSISSRGLSCDCSSNAMWASFSAIAATSASCLS</sequence>
<proteinExistence type="predicted"/>
<keyword evidence="1" id="KW-1185">Reference proteome</keyword>
<protein>
    <submittedName>
        <fullName evidence="2">Secreted protein</fullName>
    </submittedName>
</protein>
<dbReference type="WBParaSite" id="ALUE_0001152001-mRNA-1">
    <property type="protein sequence ID" value="ALUE_0001152001-mRNA-1"/>
    <property type="gene ID" value="ALUE_0001152001"/>
</dbReference>
<accession>A0A0M3I456</accession>
<evidence type="ECO:0000313" key="2">
    <source>
        <dbReference type="WBParaSite" id="ALUE_0001152001-mRNA-1"/>
    </source>
</evidence>
<evidence type="ECO:0000313" key="1">
    <source>
        <dbReference type="Proteomes" id="UP000036681"/>
    </source>
</evidence>
<dbReference type="Proteomes" id="UP000036681">
    <property type="component" value="Unplaced"/>
</dbReference>
<reference evidence="2" key="1">
    <citation type="submission" date="2017-02" db="UniProtKB">
        <authorList>
            <consortium name="WormBaseParasite"/>
        </authorList>
    </citation>
    <scope>IDENTIFICATION</scope>
</reference>
<organism evidence="1 2">
    <name type="scientific">Ascaris lumbricoides</name>
    <name type="common">Giant roundworm</name>
    <dbReference type="NCBI Taxonomy" id="6252"/>
    <lineage>
        <taxon>Eukaryota</taxon>
        <taxon>Metazoa</taxon>
        <taxon>Ecdysozoa</taxon>
        <taxon>Nematoda</taxon>
        <taxon>Chromadorea</taxon>
        <taxon>Rhabditida</taxon>
        <taxon>Spirurina</taxon>
        <taxon>Ascaridomorpha</taxon>
        <taxon>Ascaridoidea</taxon>
        <taxon>Ascarididae</taxon>
        <taxon>Ascaris</taxon>
    </lineage>
</organism>